<proteinExistence type="predicted"/>
<dbReference type="GO" id="GO:0140359">
    <property type="term" value="F:ABC-type transporter activity"/>
    <property type="evidence" value="ECO:0007669"/>
    <property type="project" value="InterPro"/>
</dbReference>
<feature type="transmembrane region" description="Helical" evidence="6">
    <location>
        <begin position="289"/>
        <end position="307"/>
    </location>
</feature>
<feature type="transmembrane region" description="Helical" evidence="6">
    <location>
        <begin position="343"/>
        <end position="362"/>
    </location>
</feature>
<evidence type="ECO:0000256" key="1">
    <source>
        <dbReference type="ARBA" id="ARBA00004651"/>
    </source>
</evidence>
<feature type="transmembrane region" description="Helical" evidence="6">
    <location>
        <begin position="217"/>
        <end position="242"/>
    </location>
</feature>
<dbReference type="KEGG" id="pect:BN1012_Phect1198"/>
<evidence type="ECO:0000313" key="8">
    <source>
        <dbReference type="EMBL" id="CDO59412.1"/>
    </source>
</evidence>
<keyword evidence="3 6" id="KW-0812">Transmembrane</keyword>
<dbReference type="InterPro" id="IPR051449">
    <property type="entry name" value="ABC-2_transporter_component"/>
</dbReference>
<gene>
    <name evidence="8" type="ORF">BN1012_Phect1198</name>
</gene>
<evidence type="ECO:0000256" key="5">
    <source>
        <dbReference type="ARBA" id="ARBA00023136"/>
    </source>
</evidence>
<organism evidence="8 9">
    <name type="scientific">Candidatus Phaeomarinibacter ectocarpi</name>
    <dbReference type="NCBI Taxonomy" id="1458461"/>
    <lineage>
        <taxon>Bacteria</taxon>
        <taxon>Pseudomonadati</taxon>
        <taxon>Pseudomonadota</taxon>
        <taxon>Alphaproteobacteria</taxon>
        <taxon>Hyphomicrobiales</taxon>
        <taxon>Parvibaculaceae</taxon>
        <taxon>Candidatus Phaeomarinibacter</taxon>
    </lineage>
</organism>
<feature type="transmembrane region" description="Helical" evidence="6">
    <location>
        <begin position="18"/>
        <end position="37"/>
    </location>
</feature>
<evidence type="ECO:0000313" key="9">
    <source>
        <dbReference type="Proteomes" id="UP000032160"/>
    </source>
</evidence>
<dbReference type="PANTHER" id="PTHR30294:SF38">
    <property type="entry name" value="TRANSPORT PERMEASE PROTEIN"/>
    <property type="match status" value="1"/>
</dbReference>
<feature type="transmembrane region" description="Helical" evidence="6">
    <location>
        <begin position="254"/>
        <end position="277"/>
    </location>
</feature>
<comment type="subcellular location">
    <subcellularLocation>
        <location evidence="1">Cell membrane</location>
        <topology evidence="1">Multi-pass membrane protein</topology>
    </subcellularLocation>
</comment>
<evidence type="ECO:0000256" key="3">
    <source>
        <dbReference type="ARBA" id="ARBA00022692"/>
    </source>
</evidence>
<dbReference type="AlphaFoldDB" id="X5MCP8"/>
<dbReference type="HOGENOM" id="CLU_039483_0_1_5"/>
<feature type="domain" description="ABC-2 type transporter transmembrane" evidence="7">
    <location>
        <begin position="19"/>
        <end position="360"/>
    </location>
</feature>
<name>X5MCP8_9HYPH</name>
<evidence type="ECO:0000259" key="7">
    <source>
        <dbReference type="Pfam" id="PF12698"/>
    </source>
</evidence>
<dbReference type="Pfam" id="PF12698">
    <property type="entry name" value="ABC2_membrane_3"/>
    <property type="match status" value="1"/>
</dbReference>
<dbReference type="STRING" id="1458461.BN1012_Phect1198"/>
<dbReference type="GO" id="GO:0005886">
    <property type="term" value="C:plasma membrane"/>
    <property type="evidence" value="ECO:0007669"/>
    <property type="project" value="UniProtKB-SubCell"/>
</dbReference>
<accession>X5MCP8</accession>
<keyword evidence="4 6" id="KW-1133">Transmembrane helix</keyword>
<evidence type="ECO:0000256" key="4">
    <source>
        <dbReference type="ARBA" id="ARBA00022989"/>
    </source>
</evidence>
<reference evidence="8 9" key="1">
    <citation type="journal article" date="2014" name="Front. Genet.">
        <title>Genome and metabolic network of "Candidatus Phaeomarinobacter ectocarpi" Ec32, a new candidate genus of Alphaproteobacteria frequently associated with brown algae.</title>
        <authorList>
            <person name="Dittami S.M."/>
            <person name="Barbeyron T."/>
            <person name="Boyen C."/>
            <person name="Cambefort J."/>
            <person name="Collet G."/>
            <person name="Delage L."/>
            <person name="Gobet A."/>
            <person name="Groisillier A."/>
            <person name="Leblanc C."/>
            <person name="Michel G."/>
            <person name="Scornet D."/>
            <person name="Siegel A."/>
            <person name="Tapia J.E."/>
            <person name="Tonon T."/>
        </authorList>
    </citation>
    <scope>NUCLEOTIDE SEQUENCE [LARGE SCALE GENOMIC DNA]</scope>
    <source>
        <strain evidence="8 9">Ec32</strain>
    </source>
</reference>
<keyword evidence="2" id="KW-1003">Cell membrane</keyword>
<protein>
    <submittedName>
        <fullName evidence="8">ABC-type multidrug transport system, permease component</fullName>
    </submittedName>
</protein>
<keyword evidence="5 6" id="KW-0472">Membrane</keyword>
<keyword evidence="9" id="KW-1185">Reference proteome</keyword>
<dbReference type="PANTHER" id="PTHR30294">
    <property type="entry name" value="MEMBRANE COMPONENT OF ABC TRANSPORTER YHHJ-RELATED"/>
    <property type="match status" value="1"/>
</dbReference>
<dbReference type="Proteomes" id="UP000032160">
    <property type="component" value="Chromosome I"/>
</dbReference>
<feature type="transmembrane region" description="Helical" evidence="6">
    <location>
        <begin position="174"/>
        <end position="196"/>
    </location>
</feature>
<dbReference type="EMBL" id="HG966617">
    <property type="protein sequence ID" value="CDO59412.1"/>
    <property type="molecule type" value="Genomic_DNA"/>
</dbReference>
<dbReference type="InterPro" id="IPR013525">
    <property type="entry name" value="ABC2_TM"/>
</dbReference>
<evidence type="ECO:0000256" key="6">
    <source>
        <dbReference type="SAM" id="Phobius"/>
    </source>
</evidence>
<sequence>MFVISYVSLIGLLRDRGALVMAFVLPALIFVIFAAVFSGTQGDGLEIEVVFADATQSEQGTAIGAALSSDVELRFAQGGAPENGMSRATARDMVLSGQADAAIVVVGPVLVPRPREPDRAPVVVLADDAKPIAGALAAAAVQRALGEAVPGSVSPPVVDIEAAAEGERDPAVTYYAGAITIMFLFFAALQGAVGMIEDRASGIIDRLMLTRGGAGALVAGKYLFLTGQGAMQAIVVFAVAWLGYEVMVWDALGAFVVTTLLAATSAAGLAMAIVSVAATRAQALATGNALVLVMSAVGGSMVPRYMMPEWIQDLGALTPTGWVIDAYQAVLFRDVAAADLERTWMLLAGFSVVALLFSWIATRWKERAA</sequence>
<evidence type="ECO:0000256" key="2">
    <source>
        <dbReference type="ARBA" id="ARBA00022475"/>
    </source>
</evidence>